<dbReference type="GO" id="GO:0004526">
    <property type="term" value="F:ribonuclease P activity"/>
    <property type="evidence" value="ECO:0007669"/>
    <property type="project" value="UniProtKB-UniRule"/>
</dbReference>
<comment type="catalytic activity">
    <reaction evidence="7">
        <text>Endonucleolytic cleavage of RNA, removing 5'-extranucleotides from tRNA precursor.</text>
        <dbReference type="EC" id="3.1.26.5"/>
    </reaction>
</comment>
<evidence type="ECO:0000256" key="5">
    <source>
        <dbReference type="ARBA" id="ARBA00022801"/>
    </source>
</evidence>
<comment type="similarity">
    <text evidence="7">Belongs to the RnpA family.</text>
</comment>
<organism evidence="9 10">
    <name type="scientific">Candidatus Falkowbacteria bacterium CG10_big_fil_rev_8_21_14_0_10_38_22</name>
    <dbReference type="NCBI Taxonomy" id="1974564"/>
    <lineage>
        <taxon>Bacteria</taxon>
        <taxon>Candidatus Falkowiibacteriota</taxon>
    </lineage>
</organism>
<dbReference type="PROSITE" id="PS00648">
    <property type="entry name" value="RIBONUCLEASE_P"/>
    <property type="match status" value="1"/>
</dbReference>
<dbReference type="InterPro" id="IPR014721">
    <property type="entry name" value="Ribsml_uS5_D2-typ_fold_subgr"/>
</dbReference>
<dbReference type="Gene3D" id="3.30.230.10">
    <property type="match status" value="1"/>
</dbReference>
<keyword evidence="4 7" id="KW-0255">Endonuclease</keyword>
<dbReference type="EMBL" id="PFAO01000046">
    <property type="protein sequence ID" value="PIT95120.1"/>
    <property type="molecule type" value="Genomic_DNA"/>
</dbReference>
<dbReference type="GO" id="GO:0042781">
    <property type="term" value="F:3'-tRNA processing endoribonuclease activity"/>
    <property type="evidence" value="ECO:0007669"/>
    <property type="project" value="TreeGrafter"/>
</dbReference>
<evidence type="ECO:0000313" key="9">
    <source>
        <dbReference type="EMBL" id="PIT95120.1"/>
    </source>
</evidence>
<dbReference type="PANTHER" id="PTHR33992:SF1">
    <property type="entry name" value="RIBONUCLEASE P PROTEIN COMPONENT"/>
    <property type="match status" value="1"/>
</dbReference>
<dbReference type="GO" id="GO:0000049">
    <property type="term" value="F:tRNA binding"/>
    <property type="evidence" value="ECO:0007669"/>
    <property type="project" value="UniProtKB-UniRule"/>
</dbReference>
<dbReference type="GO" id="GO:0001682">
    <property type="term" value="P:tRNA 5'-leader removal"/>
    <property type="evidence" value="ECO:0007669"/>
    <property type="project" value="UniProtKB-UniRule"/>
</dbReference>
<evidence type="ECO:0000313" key="10">
    <source>
        <dbReference type="Proteomes" id="UP000228964"/>
    </source>
</evidence>
<gene>
    <name evidence="7 9" type="primary">rnpA</name>
    <name evidence="9" type="ORF">COT96_01940</name>
</gene>
<dbReference type="EC" id="3.1.26.5" evidence="7 8"/>
<dbReference type="GO" id="GO:0030677">
    <property type="term" value="C:ribonuclease P complex"/>
    <property type="evidence" value="ECO:0007669"/>
    <property type="project" value="TreeGrafter"/>
</dbReference>
<evidence type="ECO:0000256" key="4">
    <source>
        <dbReference type="ARBA" id="ARBA00022759"/>
    </source>
</evidence>
<dbReference type="InterPro" id="IPR020539">
    <property type="entry name" value="RNase_P_CS"/>
</dbReference>
<dbReference type="PANTHER" id="PTHR33992">
    <property type="entry name" value="RIBONUCLEASE P PROTEIN COMPONENT"/>
    <property type="match status" value="1"/>
</dbReference>
<evidence type="ECO:0000256" key="1">
    <source>
        <dbReference type="ARBA" id="ARBA00002663"/>
    </source>
</evidence>
<evidence type="ECO:0000256" key="2">
    <source>
        <dbReference type="ARBA" id="ARBA00022694"/>
    </source>
</evidence>
<sequence>MSLKISCLTKGKDFDQIFKCGRSYYSSYFGLKILPSQTETSRLGIVISGKVSKKARERNQLKRRIREFFRLEIGKLKPGYDFLVIALPGAADKKYRDMVALLRQSLDRLKLLK</sequence>
<dbReference type="Pfam" id="PF00825">
    <property type="entry name" value="Ribonuclease_P"/>
    <property type="match status" value="1"/>
</dbReference>
<dbReference type="SUPFAM" id="SSF54211">
    <property type="entry name" value="Ribosomal protein S5 domain 2-like"/>
    <property type="match status" value="1"/>
</dbReference>
<comment type="function">
    <text evidence="1 7">RNaseP catalyzes the removal of the 5'-leader sequence from pre-tRNA to produce the mature 5'-terminus. It can also cleave other RNA substrates such as 4.5S RNA. The protein component plays an auxiliary but essential role in vivo by binding to the 5'-leader sequence and broadening the substrate specificity of the ribozyme.</text>
</comment>
<dbReference type="Proteomes" id="UP000228964">
    <property type="component" value="Unassembled WGS sequence"/>
</dbReference>
<dbReference type="InterPro" id="IPR000100">
    <property type="entry name" value="RNase_P"/>
</dbReference>
<keyword evidence="3 7" id="KW-0540">Nuclease</keyword>
<comment type="caution">
    <text evidence="9">The sequence shown here is derived from an EMBL/GenBank/DDBJ whole genome shotgun (WGS) entry which is preliminary data.</text>
</comment>
<keyword evidence="6 7" id="KW-0694">RNA-binding</keyword>
<dbReference type="HAMAP" id="MF_00227">
    <property type="entry name" value="RNase_P"/>
    <property type="match status" value="1"/>
</dbReference>
<keyword evidence="2 7" id="KW-0819">tRNA processing</keyword>
<evidence type="ECO:0000256" key="8">
    <source>
        <dbReference type="NCBIfam" id="TIGR00188"/>
    </source>
</evidence>
<dbReference type="NCBIfam" id="TIGR00188">
    <property type="entry name" value="rnpA"/>
    <property type="match status" value="1"/>
</dbReference>
<dbReference type="InterPro" id="IPR020568">
    <property type="entry name" value="Ribosomal_Su5_D2-typ_SF"/>
</dbReference>
<dbReference type="AlphaFoldDB" id="A0A2M6WQR3"/>
<keyword evidence="5 7" id="KW-0378">Hydrolase</keyword>
<comment type="subunit">
    <text evidence="7">Consists of a catalytic RNA component (M1 or rnpB) and a protein subunit.</text>
</comment>
<evidence type="ECO:0000256" key="3">
    <source>
        <dbReference type="ARBA" id="ARBA00022722"/>
    </source>
</evidence>
<evidence type="ECO:0000256" key="6">
    <source>
        <dbReference type="ARBA" id="ARBA00022884"/>
    </source>
</evidence>
<protein>
    <recommendedName>
        <fullName evidence="7 8">Ribonuclease P protein component</fullName>
        <shortName evidence="7">RNase P protein</shortName>
        <shortName evidence="7">RNaseP protein</shortName>
        <ecNumber evidence="7 8">3.1.26.5</ecNumber>
    </recommendedName>
    <alternativeName>
        <fullName evidence="7">Protein C5</fullName>
    </alternativeName>
</protein>
<evidence type="ECO:0000256" key="7">
    <source>
        <dbReference type="HAMAP-Rule" id="MF_00227"/>
    </source>
</evidence>
<proteinExistence type="inferred from homology"/>
<accession>A0A2M6WQR3</accession>
<reference evidence="10" key="1">
    <citation type="submission" date="2017-09" db="EMBL/GenBank/DDBJ databases">
        <title>Depth-based differentiation of microbial function through sediment-hosted aquifers and enrichment of novel symbionts in the deep terrestrial subsurface.</title>
        <authorList>
            <person name="Probst A.J."/>
            <person name="Ladd B."/>
            <person name="Jarett J.K."/>
            <person name="Geller-Mcgrath D.E."/>
            <person name="Sieber C.M.K."/>
            <person name="Emerson J.B."/>
            <person name="Anantharaman K."/>
            <person name="Thomas B.C."/>
            <person name="Malmstrom R."/>
            <person name="Stieglmeier M."/>
            <person name="Klingl A."/>
            <person name="Woyke T."/>
            <person name="Ryan C.M."/>
            <person name="Banfield J.F."/>
        </authorList>
    </citation>
    <scope>NUCLEOTIDE SEQUENCE [LARGE SCALE GENOMIC DNA]</scope>
</reference>
<name>A0A2M6WQR3_9BACT</name>